<gene>
    <name evidence="1" type="ORF">K493DRAFT_314231</name>
</gene>
<dbReference type="EMBL" id="MCFE01000140">
    <property type="protein sequence ID" value="ORX97081.1"/>
    <property type="molecule type" value="Genomic_DNA"/>
</dbReference>
<name>A0A1Y1YGE2_9FUNG</name>
<organism evidence="1 2">
    <name type="scientific">Basidiobolus meristosporus CBS 931.73</name>
    <dbReference type="NCBI Taxonomy" id="1314790"/>
    <lineage>
        <taxon>Eukaryota</taxon>
        <taxon>Fungi</taxon>
        <taxon>Fungi incertae sedis</taxon>
        <taxon>Zoopagomycota</taxon>
        <taxon>Entomophthoromycotina</taxon>
        <taxon>Basidiobolomycetes</taxon>
        <taxon>Basidiobolales</taxon>
        <taxon>Basidiobolaceae</taxon>
        <taxon>Basidiobolus</taxon>
    </lineage>
</organism>
<sequence>MVSTSSYCLIPSSSSCSAQHVSQFQAEYRMEGDEDWEEDFDLDCELNIPTSLVVVQDALNRDRVCMLQLAKRMQELKNLVFKAQTALDPLFSSHSTAPLTRDIQLAKLLLELSENPSHLSELPLMDTHQKLFYCDLDTWNGLENCSALELEEKLSSYSTAPGPELVPDVHWIDLLTLKTEILQSRLEKQLSEAPGVDVETI</sequence>
<dbReference type="Proteomes" id="UP000193498">
    <property type="component" value="Unassembled WGS sequence"/>
</dbReference>
<dbReference type="AlphaFoldDB" id="A0A1Y1YGE2"/>
<accession>A0A1Y1YGE2</accession>
<comment type="caution">
    <text evidence="1">The sequence shown here is derived from an EMBL/GenBank/DDBJ whole genome shotgun (WGS) entry which is preliminary data.</text>
</comment>
<evidence type="ECO:0000313" key="1">
    <source>
        <dbReference type="EMBL" id="ORX97081.1"/>
    </source>
</evidence>
<evidence type="ECO:0000313" key="2">
    <source>
        <dbReference type="Proteomes" id="UP000193498"/>
    </source>
</evidence>
<dbReference type="InParanoid" id="A0A1Y1YGE2"/>
<reference evidence="1 2" key="1">
    <citation type="submission" date="2016-07" db="EMBL/GenBank/DDBJ databases">
        <title>Pervasive Adenine N6-methylation of Active Genes in Fungi.</title>
        <authorList>
            <consortium name="DOE Joint Genome Institute"/>
            <person name="Mondo S.J."/>
            <person name="Dannebaum R.O."/>
            <person name="Kuo R.C."/>
            <person name="Labutti K."/>
            <person name="Haridas S."/>
            <person name="Kuo A."/>
            <person name="Salamov A."/>
            <person name="Ahrendt S.R."/>
            <person name="Lipzen A."/>
            <person name="Sullivan W."/>
            <person name="Andreopoulos W.B."/>
            <person name="Clum A."/>
            <person name="Lindquist E."/>
            <person name="Daum C."/>
            <person name="Ramamoorthy G.K."/>
            <person name="Gryganskyi A."/>
            <person name="Culley D."/>
            <person name="Magnuson J.K."/>
            <person name="James T.Y."/>
            <person name="O'Malley M.A."/>
            <person name="Stajich J.E."/>
            <person name="Spatafora J.W."/>
            <person name="Visel A."/>
            <person name="Grigoriev I.V."/>
        </authorList>
    </citation>
    <scope>NUCLEOTIDE SEQUENCE [LARGE SCALE GENOMIC DNA]</scope>
    <source>
        <strain evidence="1 2">CBS 931.73</strain>
    </source>
</reference>
<proteinExistence type="predicted"/>
<protein>
    <submittedName>
        <fullName evidence="1">Uncharacterized protein</fullName>
    </submittedName>
</protein>
<keyword evidence="2" id="KW-1185">Reference proteome</keyword>